<protein>
    <submittedName>
        <fullName evidence="5">U1 snRNP protein</fullName>
    </submittedName>
</protein>
<feature type="domain" description="Protein kinase" evidence="4">
    <location>
        <begin position="415"/>
        <end position="657"/>
    </location>
</feature>
<dbReference type="PROSITE" id="PS50011">
    <property type="entry name" value="PROTEIN_KINASE_DOM"/>
    <property type="match status" value="1"/>
</dbReference>
<dbReference type="Pfam" id="PF00560">
    <property type="entry name" value="LRR_1"/>
    <property type="match status" value="2"/>
</dbReference>
<dbReference type="PANTHER" id="PTHR48051">
    <property type="match status" value="1"/>
</dbReference>
<dbReference type="Pfam" id="PF07714">
    <property type="entry name" value="PK_Tyr_Ser-Thr"/>
    <property type="match status" value="1"/>
</dbReference>
<gene>
    <name evidence="5" type="primary">PRP40_11</name>
    <name evidence="5" type="ORF">HK105_202305</name>
</gene>
<dbReference type="SMART" id="SM00369">
    <property type="entry name" value="LRR_TYP"/>
    <property type="match status" value="7"/>
</dbReference>
<sequence>MPEAHPSDSVLRGDMLAPGSAGQKARSVDGRTRGLGRVLLGCFTGGTLDAGDPGELAQVDASPPAESDDETPTPTRFARELEQVAAVVRKCGADALADAVDQVMGLCADYKARIAKGVRSGAPASTAGHGGLDVRADVLPPTVPVDGQKYKDAVAETCRAILAKIDTVSATGSVADISLDIVKLHDSAEQLARATKQLSGSTGMTPDVVARFIPKSSVKIASCIVDVAKMGASYVPIPGLSVAISLIDTVLGNITSSLDGVAGLEGLARDLAEIRDILRPLVHEAFSNDVQQKCLELCLLLEEVRVAVGSGKESVRSWVVITGLPSRKLAGQVAEFRSRLGRIKEVNVFATLLELVGPMLTCVRAGQLLGYAVQVDSAVMLMHSATKLNIIDVKVDKIIRILGPQELIVRREDYSIAPKPIDISGSFVVYLASQDGQAFVIKQTRDRIDMNPKFFAQIKAQAEAWYLLDHPNLLRICGLSPMSSAEQFYVVRYIKHDLESLIDKAKVPIDMATKLWILFRVAKGLKYLHHLAIGAPIVHGSIDMRHIRVDGPEFKQVKLSPGTIIGSRSLLAKLRLAPHSAPEVHDRTYTPEPPLDVYAFAALALQILLDKPADAVLDTDKLKQPAGIDDHLFRLLTMCLFQDPAKRPRMLAVSAALGAAVADTLPKAVSSSSDFLTDIEVLCRSFPGWASDNEITTKSVDPIGDDFHVADMASKKMLRRSRLSWDEHHRLTSLRLTRCDLSGQIPRAIGGLIQLQELWLDFNSFEGKVPSTLCTLPNLTSLRLSYNKITSLPSNLGRLRMLEYLDVSNNLLTCIPESTEDLEQLKFLCGLIRGLSGNNLSEFPDCICELVNLEYLFIGGKWENNDRIKYLPSGIGKLKNLRSLALYRNSLTELPEDIGDLKTLIRLDLSQNSIYELPPEIGHLKRLNFLHLRQLSILHLEDNQIDSLPPEIAFLKQLERLDLGYNRLTVLPREICEIESLQALILTDNHITSIPDDLLDLTELKYL</sequence>
<evidence type="ECO:0000313" key="5">
    <source>
        <dbReference type="EMBL" id="KAL2917892.1"/>
    </source>
</evidence>
<dbReference type="Pfam" id="PF13855">
    <property type="entry name" value="LRR_8"/>
    <property type="match status" value="1"/>
</dbReference>
<dbReference type="PANTHER" id="PTHR48051:SF45">
    <property type="entry name" value="LEUCINE-RICH REPEAT PROTEIN SHOC-2-LIKE"/>
    <property type="match status" value="1"/>
</dbReference>
<dbReference type="InterPro" id="IPR050216">
    <property type="entry name" value="LRR_domain-containing"/>
</dbReference>
<comment type="caution">
    <text evidence="5">The sequence shown here is derived from an EMBL/GenBank/DDBJ whole genome shotgun (WGS) entry which is preliminary data.</text>
</comment>
<dbReference type="Gene3D" id="3.80.10.10">
    <property type="entry name" value="Ribonuclease Inhibitor"/>
    <property type="match status" value="3"/>
</dbReference>
<accession>A0ABR4NEI8</accession>
<feature type="region of interest" description="Disordered" evidence="3">
    <location>
        <begin position="1"/>
        <end position="29"/>
    </location>
</feature>
<keyword evidence="6" id="KW-1185">Reference proteome</keyword>
<keyword evidence="2" id="KW-0677">Repeat</keyword>
<dbReference type="InterPro" id="IPR011009">
    <property type="entry name" value="Kinase-like_dom_sf"/>
</dbReference>
<name>A0ABR4NEI8_9FUNG</name>
<evidence type="ECO:0000256" key="1">
    <source>
        <dbReference type="ARBA" id="ARBA00022614"/>
    </source>
</evidence>
<dbReference type="InterPro" id="IPR055414">
    <property type="entry name" value="LRR_R13L4/SHOC2-like"/>
</dbReference>
<dbReference type="EMBL" id="JADGIZ020000008">
    <property type="protein sequence ID" value="KAL2917892.1"/>
    <property type="molecule type" value="Genomic_DNA"/>
</dbReference>
<dbReference type="SUPFAM" id="SSF56112">
    <property type="entry name" value="Protein kinase-like (PK-like)"/>
    <property type="match status" value="1"/>
</dbReference>
<dbReference type="SMART" id="SM00364">
    <property type="entry name" value="LRR_BAC"/>
    <property type="match status" value="8"/>
</dbReference>
<dbReference type="InterPro" id="IPR032675">
    <property type="entry name" value="LRR_dom_sf"/>
</dbReference>
<dbReference type="InterPro" id="IPR001611">
    <property type="entry name" value="Leu-rich_rpt"/>
</dbReference>
<keyword evidence="1" id="KW-0433">Leucine-rich repeat</keyword>
<dbReference type="SMART" id="SM00365">
    <property type="entry name" value="LRR_SD22"/>
    <property type="match status" value="3"/>
</dbReference>
<feature type="region of interest" description="Disordered" evidence="3">
    <location>
        <begin position="51"/>
        <end position="74"/>
    </location>
</feature>
<dbReference type="InterPro" id="IPR000719">
    <property type="entry name" value="Prot_kinase_dom"/>
</dbReference>
<evidence type="ECO:0000259" key="4">
    <source>
        <dbReference type="PROSITE" id="PS50011"/>
    </source>
</evidence>
<dbReference type="InterPro" id="IPR001245">
    <property type="entry name" value="Ser-Thr/Tyr_kinase_cat_dom"/>
</dbReference>
<reference evidence="5 6" key="1">
    <citation type="submission" date="2023-09" db="EMBL/GenBank/DDBJ databases">
        <title>Pangenome analysis of Batrachochytrium dendrobatidis and related Chytrids.</title>
        <authorList>
            <person name="Yacoub M.N."/>
            <person name="Stajich J.E."/>
            <person name="James T.Y."/>
        </authorList>
    </citation>
    <scope>NUCLEOTIDE SEQUENCE [LARGE SCALE GENOMIC DNA]</scope>
    <source>
        <strain evidence="5 6">JEL0888</strain>
    </source>
</reference>
<proteinExistence type="predicted"/>
<evidence type="ECO:0000256" key="2">
    <source>
        <dbReference type="ARBA" id="ARBA00022737"/>
    </source>
</evidence>
<dbReference type="PROSITE" id="PS51450">
    <property type="entry name" value="LRR"/>
    <property type="match status" value="5"/>
</dbReference>
<dbReference type="Gene3D" id="1.10.510.10">
    <property type="entry name" value="Transferase(Phosphotransferase) domain 1"/>
    <property type="match status" value="1"/>
</dbReference>
<dbReference type="Proteomes" id="UP001527925">
    <property type="component" value="Unassembled WGS sequence"/>
</dbReference>
<dbReference type="SUPFAM" id="SSF52058">
    <property type="entry name" value="L domain-like"/>
    <property type="match status" value="1"/>
</dbReference>
<evidence type="ECO:0000313" key="6">
    <source>
        <dbReference type="Proteomes" id="UP001527925"/>
    </source>
</evidence>
<organism evidence="5 6">
    <name type="scientific">Polyrhizophydium stewartii</name>
    <dbReference type="NCBI Taxonomy" id="2732419"/>
    <lineage>
        <taxon>Eukaryota</taxon>
        <taxon>Fungi</taxon>
        <taxon>Fungi incertae sedis</taxon>
        <taxon>Chytridiomycota</taxon>
        <taxon>Chytridiomycota incertae sedis</taxon>
        <taxon>Chytridiomycetes</taxon>
        <taxon>Rhizophydiales</taxon>
        <taxon>Rhizophydiales incertae sedis</taxon>
        <taxon>Polyrhizophydium</taxon>
    </lineage>
</organism>
<dbReference type="InterPro" id="IPR003591">
    <property type="entry name" value="Leu-rich_rpt_typical-subtyp"/>
</dbReference>
<dbReference type="Pfam" id="PF23598">
    <property type="entry name" value="LRR_14"/>
    <property type="match status" value="1"/>
</dbReference>
<evidence type="ECO:0000256" key="3">
    <source>
        <dbReference type="SAM" id="MobiDB-lite"/>
    </source>
</evidence>